<name>A0ABM7PBM0_9BACT</name>
<comment type="similarity">
    <text evidence="1 2">Belongs to the small heat shock protein (HSP20) family.</text>
</comment>
<dbReference type="Pfam" id="PF00011">
    <property type="entry name" value="HSP20"/>
    <property type="match status" value="1"/>
</dbReference>
<gene>
    <name evidence="5" type="primary">hsp20</name>
    <name evidence="5" type="ORF">DSLASN_01220</name>
</gene>
<reference evidence="5 6" key="1">
    <citation type="submission" date="2021-02" db="EMBL/GenBank/DDBJ databases">
        <title>Complete genome of Desulfoluna sp. strain ASN36.</title>
        <authorList>
            <person name="Takahashi A."/>
            <person name="Kojima H."/>
            <person name="Fukui M."/>
        </authorList>
    </citation>
    <scope>NUCLEOTIDE SEQUENCE [LARGE SCALE GENOMIC DNA]</scope>
    <source>
        <strain evidence="5 6">ASN36</strain>
    </source>
</reference>
<feature type="domain" description="SHSP" evidence="4">
    <location>
        <begin position="23"/>
        <end position="135"/>
    </location>
</feature>
<dbReference type="SUPFAM" id="SSF49764">
    <property type="entry name" value="HSP20-like chaperones"/>
    <property type="match status" value="1"/>
</dbReference>
<evidence type="ECO:0000313" key="5">
    <source>
        <dbReference type="EMBL" id="BCS94490.1"/>
    </source>
</evidence>
<dbReference type="InterPro" id="IPR031107">
    <property type="entry name" value="Small_HSP"/>
</dbReference>
<dbReference type="PROSITE" id="PS01031">
    <property type="entry name" value="SHSP"/>
    <property type="match status" value="1"/>
</dbReference>
<feature type="compositionally biased region" description="Basic and acidic residues" evidence="3">
    <location>
        <begin position="1"/>
        <end position="15"/>
    </location>
</feature>
<dbReference type="InterPro" id="IPR008978">
    <property type="entry name" value="HSP20-like_chaperone"/>
</dbReference>
<dbReference type="EMBL" id="AP024488">
    <property type="protein sequence ID" value="BCS94490.1"/>
    <property type="molecule type" value="Genomic_DNA"/>
</dbReference>
<accession>A0ABM7PBM0</accession>
<feature type="region of interest" description="Disordered" evidence="3">
    <location>
        <begin position="1"/>
        <end position="23"/>
    </location>
</feature>
<organism evidence="5 6">
    <name type="scientific">Desulfoluna limicola</name>
    <dbReference type="NCBI Taxonomy" id="2810562"/>
    <lineage>
        <taxon>Bacteria</taxon>
        <taxon>Pseudomonadati</taxon>
        <taxon>Thermodesulfobacteriota</taxon>
        <taxon>Desulfobacteria</taxon>
        <taxon>Desulfobacterales</taxon>
        <taxon>Desulfolunaceae</taxon>
        <taxon>Desulfoluna</taxon>
    </lineage>
</organism>
<dbReference type="PANTHER" id="PTHR11527">
    <property type="entry name" value="HEAT-SHOCK PROTEIN 20 FAMILY MEMBER"/>
    <property type="match status" value="1"/>
</dbReference>
<protein>
    <submittedName>
        <fullName evidence="5">Heat-shock protein</fullName>
    </submittedName>
</protein>
<dbReference type="CDD" id="cd06464">
    <property type="entry name" value="ACD_sHsps-like"/>
    <property type="match status" value="1"/>
</dbReference>
<keyword evidence="6" id="KW-1185">Reference proteome</keyword>
<proteinExistence type="inferred from homology"/>
<dbReference type="Proteomes" id="UP001320148">
    <property type="component" value="Chromosome"/>
</dbReference>
<evidence type="ECO:0000256" key="3">
    <source>
        <dbReference type="SAM" id="MobiDB-lite"/>
    </source>
</evidence>
<evidence type="ECO:0000256" key="1">
    <source>
        <dbReference type="PROSITE-ProRule" id="PRU00285"/>
    </source>
</evidence>
<evidence type="ECO:0000256" key="2">
    <source>
        <dbReference type="RuleBase" id="RU003616"/>
    </source>
</evidence>
<dbReference type="RefSeq" id="WP_236890805.1">
    <property type="nucleotide sequence ID" value="NZ_AP024488.1"/>
</dbReference>
<evidence type="ECO:0000259" key="4">
    <source>
        <dbReference type="PROSITE" id="PS01031"/>
    </source>
</evidence>
<sequence length="135" mass="14977">MAADTKDLQVKDKQEVTSTSEQTKPGLVFTPAVDIFENETELVLLADMPGVTAGTLDIDLREDTLTLLGEIETTEELHGEQLLTEYEIGKFYRQFTIPEVIDQEGIDAQLKDGVLRLTLPKVQKATQRKIAITSA</sequence>
<dbReference type="InterPro" id="IPR002068">
    <property type="entry name" value="A-crystallin/Hsp20_dom"/>
</dbReference>
<evidence type="ECO:0000313" key="6">
    <source>
        <dbReference type="Proteomes" id="UP001320148"/>
    </source>
</evidence>
<dbReference type="Gene3D" id="2.60.40.790">
    <property type="match status" value="1"/>
</dbReference>